<keyword evidence="4" id="KW-0812">Transmembrane</keyword>
<dbReference type="Proteomes" id="UP000031443">
    <property type="component" value="Unassembled WGS sequence"/>
</dbReference>
<gene>
    <name evidence="20" type="ORF">UY3_02122</name>
</gene>
<evidence type="ECO:0000256" key="1">
    <source>
        <dbReference type="ARBA" id="ARBA00004123"/>
    </source>
</evidence>
<keyword evidence="16" id="KW-0539">Nucleus</keyword>
<dbReference type="CDD" id="cd00112">
    <property type="entry name" value="LDLa"/>
    <property type="match status" value="2"/>
</dbReference>
<dbReference type="GO" id="GO:0005634">
    <property type="term" value="C:nucleus"/>
    <property type="evidence" value="ECO:0007669"/>
    <property type="project" value="UniProtKB-SubCell"/>
</dbReference>
<evidence type="ECO:0000256" key="12">
    <source>
        <dbReference type="ARBA" id="ARBA00023136"/>
    </source>
</evidence>
<keyword evidence="11" id="KW-0238">DNA-binding</keyword>
<keyword evidence="21" id="KW-1185">Reference proteome</keyword>
<evidence type="ECO:0000256" key="8">
    <source>
        <dbReference type="ARBA" id="ARBA00022833"/>
    </source>
</evidence>
<keyword evidence="6" id="KW-0677">Repeat</keyword>
<evidence type="ECO:0000256" key="16">
    <source>
        <dbReference type="ARBA" id="ARBA00023242"/>
    </source>
</evidence>
<dbReference type="Gene3D" id="4.10.400.10">
    <property type="entry name" value="Low-density Lipoprotein Receptor"/>
    <property type="match status" value="2"/>
</dbReference>
<dbReference type="InterPro" id="IPR036236">
    <property type="entry name" value="Znf_C2H2_sf"/>
</dbReference>
<feature type="disulfide bond" evidence="18">
    <location>
        <begin position="66"/>
        <end position="81"/>
    </location>
</feature>
<dbReference type="STRING" id="8469.M7CI52"/>
<feature type="disulfide bond" evidence="18">
    <location>
        <begin position="47"/>
        <end position="59"/>
    </location>
</feature>
<dbReference type="PRINTS" id="PR00261">
    <property type="entry name" value="LDLRECEPTOR"/>
</dbReference>
<evidence type="ECO:0000259" key="19">
    <source>
        <dbReference type="PROSITE" id="PS50157"/>
    </source>
</evidence>
<dbReference type="SMART" id="SM00355">
    <property type="entry name" value="ZnF_C2H2"/>
    <property type="match status" value="1"/>
</dbReference>
<dbReference type="InterPro" id="IPR023415">
    <property type="entry name" value="LDLR_class-A_CS"/>
</dbReference>
<dbReference type="FunFam" id="4.10.400.10:FF:000016">
    <property type="entry name" value="Low-density lipoprotein receptor-related protein 6"/>
    <property type="match status" value="1"/>
</dbReference>
<protein>
    <submittedName>
        <fullName evidence="20">Low-density lipoprotein receptor-related protein 6</fullName>
    </submittedName>
</protein>
<reference evidence="21" key="1">
    <citation type="journal article" date="2013" name="Nat. Genet.">
        <title>The draft genomes of soft-shell turtle and green sea turtle yield insights into the development and evolution of the turtle-specific body plan.</title>
        <authorList>
            <person name="Wang Z."/>
            <person name="Pascual-Anaya J."/>
            <person name="Zadissa A."/>
            <person name="Li W."/>
            <person name="Niimura Y."/>
            <person name="Huang Z."/>
            <person name="Li C."/>
            <person name="White S."/>
            <person name="Xiong Z."/>
            <person name="Fang D."/>
            <person name="Wang B."/>
            <person name="Ming Y."/>
            <person name="Chen Y."/>
            <person name="Zheng Y."/>
            <person name="Kuraku S."/>
            <person name="Pignatelli M."/>
            <person name="Herrero J."/>
            <person name="Beal K."/>
            <person name="Nozawa M."/>
            <person name="Li Q."/>
            <person name="Wang J."/>
            <person name="Zhang H."/>
            <person name="Yu L."/>
            <person name="Shigenobu S."/>
            <person name="Wang J."/>
            <person name="Liu J."/>
            <person name="Flicek P."/>
            <person name="Searle S."/>
            <person name="Wang J."/>
            <person name="Kuratani S."/>
            <person name="Yin Y."/>
            <person name="Aken B."/>
            <person name="Zhang G."/>
            <person name="Irie N."/>
        </authorList>
    </citation>
    <scope>NUCLEOTIDE SEQUENCE [LARGE SCALE GENOMIC DNA]</scope>
</reference>
<keyword evidence="5" id="KW-0479">Metal-binding</keyword>
<dbReference type="FunFam" id="4.10.400.10:FF:000065">
    <property type="entry name" value="Transmembrane protease serine 7"/>
    <property type="match status" value="1"/>
</dbReference>
<evidence type="ECO:0000256" key="3">
    <source>
        <dbReference type="ARBA" id="ARBA00004308"/>
    </source>
</evidence>
<dbReference type="GO" id="GO:0016192">
    <property type="term" value="P:vesicle-mediated transport"/>
    <property type="evidence" value="ECO:0007669"/>
    <property type="project" value="UniProtKB-ARBA"/>
</dbReference>
<evidence type="ECO:0000313" key="20">
    <source>
        <dbReference type="EMBL" id="EMP40647.1"/>
    </source>
</evidence>
<keyword evidence="8" id="KW-0862">Zinc</keyword>
<dbReference type="PROSITE" id="PS01209">
    <property type="entry name" value="LDLRA_1"/>
    <property type="match status" value="1"/>
</dbReference>
<dbReference type="InterPro" id="IPR036055">
    <property type="entry name" value="LDL_receptor-like_sf"/>
</dbReference>
<keyword evidence="15" id="KW-0325">Glycoprotein</keyword>
<dbReference type="InterPro" id="IPR013087">
    <property type="entry name" value="Znf_C2H2_type"/>
</dbReference>
<evidence type="ECO:0000256" key="14">
    <source>
        <dbReference type="ARBA" id="ARBA00023163"/>
    </source>
</evidence>
<keyword evidence="20" id="KW-0449">Lipoprotein</keyword>
<evidence type="ECO:0000256" key="11">
    <source>
        <dbReference type="ARBA" id="ARBA00023125"/>
    </source>
</evidence>
<feature type="domain" description="C2H2-type" evidence="19">
    <location>
        <begin position="87"/>
        <end position="114"/>
    </location>
</feature>
<organism evidence="20 21">
    <name type="scientific">Chelonia mydas</name>
    <name type="common">Green sea-turtle</name>
    <name type="synonym">Chelonia agassizi</name>
    <dbReference type="NCBI Taxonomy" id="8469"/>
    <lineage>
        <taxon>Eukaryota</taxon>
        <taxon>Metazoa</taxon>
        <taxon>Chordata</taxon>
        <taxon>Craniata</taxon>
        <taxon>Vertebrata</taxon>
        <taxon>Euteleostomi</taxon>
        <taxon>Archelosauria</taxon>
        <taxon>Testudinata</taxon>
        <taxon>Testudines</taxon>
        <taxon>Cryptodira</taxon>
        <taxon>Durocryptodira</taxon>
        <taxon>Americhelydia</taxon>
        <taxon>Chelonioidea</taxon>
        <taxon>Cheloniidae</taxon>
        <taxon>Chelonia</taxon>
    </lineage>
</organism>
<feature type="disulfide bond" evidence="18">
    <location>
        <begin position="29"/>
        <end position="44"/>
    </location>
</feature>
<dbReference type="PROSITE" id="PS50068">
    <property type="entry name" value="LDLRA_2"/>
    <property type="match status" value="2"/>
</dbReference>
<evidence type="ECO:0000256" key="17">
    <source>
        <dbReference type="PROSITE-ProRule" id="PRU00042"/>
    </source>
</evidence>
<evidence type="ECO:0000256" key="9">
    <source>
        <dbReference type="ARBA" id="ARBA00022989"/>
    </source>
</evidence>
<dbReference type="GO" id="GO:0012505">
    <property type="term" value="C:endomembrane system"/>
    <property type="evidence" value="ECO:0007669"/>
    <property type="project" value="UniProtKB-SubCell"/>
</dbReference>
<dbReference type="GO" id="GO:0005886">
    <property type="term" value="C:plasma membrane"/>
    <property type="evidence" value="ECO:0007669"/>
    <property type="project" value="TreeGrafter"/>
</dbReference>
<evidence type="ECO:0000256" key="7">
    <source>
        <dbReference type="ARBA" id="ARBA00022771"/>
    </source>
</evidence>
<dbReference type="AlphaFoldDB" id="M7CI52"/>
<evidence type="ECO:0000256" key="6">
    <source>
        <dbReference type="ARBA" id="ARBA00022737"/>
    </source>
</evidence>
<keyword evidence="7 17" id="KW-0863">Zinc-finger</keyword>
<keyword evidence="12" id="KW-0472">Membrane</keyword>
<keyword evidence="9" id="KW-1133">Transmembrane helix</keyword>
<proteinExistence type="predicted"/>
<accession>M7CI52</accession>
<evidence type="ECO:0000256" key="5">
    <source>
        <dbReference type="ARBA" id="ARBA00022723"/>
    </source>
</evidence>
<evidence type="ECO:0000256" key="4">
    <source>
        <dbReference type="ARBA" id="ARBA00022692"/>
    </source>
</evidence>
<dbReference type="PANTHER" id="PTHR24270">
    <property type="entry name" value="LOW-DENSITY LIPOPROTEIN RECEPTOR-RELATED"/>
    <property type="match status" value="1"/>
</dbReference>
<dbReference type="Gene3D" id="3.30.160.60">
    <property type="entry name" value="Classic Zinc Finger"/>
    <property type="match status" value="1"/>
</dbReference>
<dbReference type="SUPFAM" id="SSF57424">
    <property type="entry name" value="LDL receptor-like module"/>
    <property type="match status" value="2"/>
</dbReference>
<dbReference type="InterPro" id="IPR050685">
    <property type="entry name" value="LDLR"/>
</dbReference>
<dbReference type="SMART" id="SM00192">
    <property type="entry name" value="LDLa"/>
    <property type="match status" value="2"/>
</dbReference>
<evidence type="ECO:0000256" key="18">
    <source>
        <dbReference type="PROSITE-ProRule" id="PRU00124"/>
    </source>
</evidence>
<dbReference type="GO" id="GO:0003677">
    <property type="term" value="F:DNA binding"/>
    <property type="evidence" value="ECO:0007669"/>
    <property type="project" value="UniProtKB-KW"/>
</dbReference>
<keyword evidence="13 18" id="KW-1015">Disulfide bond</keyword>
<dbReference type="PROSITE" id="PS50157">
    <property type="entry name" value="ZINC_FINGER_C2H2_2"/>
    <property type="match status" value="1"/>
</dbReference>
<keyword evidence="20" id="KW-0675">Receptor</keyword>
<dbReference type="EMBL" id="KB506402">
    <property type="protein sequence ID" value="EMP40647.1"/>
    <property type="molecule type" value="Genomic_DNA"/>
</dbReference>
<keyword evidence="14" id="KW-0804">Transcription</keyword>
<name>M7CI52_CHEMY</name>
<dbReference type="Pfam" id="PF00057">
    <property type="entry name" value="Ldl_recept_a"/>
    <property type="match status" value="2"/>
</dbReference>
<sequence length="128" mass="14479">MPSLSIGGSTQQFTCFTGEIDCIPVAWRCDGFTECEDHSDEKNCPVCSDSQFQCESGQCIDSIFRCNGEANCQDNSDEKNCEGEKPFRCDECNFASTTQSHLTRHKRVHTGEKPYRCPWCDYRCSGVY</sequence>
<evidence type="ECO:0000313" key="21">
    <source>
        <dbReference type="Proteomes" id="UP000031443"/>
    </source>
</evidence>
<comment type="caution">
    <text evidence="18">Lacks conserved residue(s) required for the propagation of feature annotation.</text>
</comment>
<dbReference type="SUPFAM" id="SSF57667">
    <property type="entry name" value="beta-beta-alpha zinc fingers"/>
    <property type="match status" value="1"/>
</dbReference>
<evidence type="ECO:0000256" key="13">
    <source>
        <dbReference type="ARBA" id="ARBA00023157"/>
    </source>
</evidence>
<dbReference type="FunFam" id="3.30.160.60:FF:000322">
    <property type="entry name" value="GDNF-inducible zinc finger protein 1"/>
    <property type="match status" value="1"/>
</dbReference>
<feature type="disulfide bond" evidence="18">
    <location>
        <begin position="54"/>
        <end position="72"/>
    </location>
</feature>
<keyword evidence="10" id="KW-0805">Transcription regulation</keyword>
<evidence type="ECO:0000256" key="10">
    <source>
        <dbReference type="ARBA" id="ARBA00023015"/>
    </source>
</evidence>
<comment type="subcellular location">
    <subcellularLocation>
        <location evidence="3">Endomembrane system</location>
    </subcellularLocation>
    <subcellularLocation>
        <location evidence="2">Membrane</location>
        <topology evidence="2">Single-pass membrane protein</topology>
    </subcellularLocation>
    <subcellularLocation>
        <location evidence="1">Nucleus</location>
    </subcellularLocation>
</comment>
<dbReference type="GO" id="GO:0008270">
    <property type="term" value="F:zinc ion binding"/>
    <property type="evidence" value="ECO:0007669"/>
    <property type="project" value="UniProtKB-KW"/>
</dbReference>
<evidence type="ECO:0000256" key="15">
    <source>
        <dbReference type="ARBA" id="ARBA00023180"/>
    </source>
</evidence>
<dbReference type="InterPro" id="IPR002172">
    <property type="entry name" value="LDrepeatLR_classA_rpt"/>
</dbReference>
<evidence type="ECO:0000256" key="2">
    <source>
        <dbReference type="ARBA" id="ARBA00004167"/>
    </source>
</evidence>